<keyword evidence="2" id="KW-1185">Reference proteome</keyword>
<dbReference type="PANTHER" id="PTHR34817">
    <property type="entry name" value="NUCLEOTIDYLTRANSFERASE"/>
    <property type="match status" value="1"/>
</dbReference>
<organism evidence="1 2">
    <name type="scientific">Microbulbifer variabilis</name>
    <dbReference type="NCBI Taxonomy" id="266805"/>
    <lineage>
        <taxon>Bacteria</taxon>
        <taxon>Pseudomonadati</taxon>
        <taxon>Pseudomonadota</taxon>
        <taxon>Gammaproteobacteria</taxon>
        <taxon>Cellvibrionales</taxon>
        <taxon>Microbulbiferaceae</taxon>
        <taxon>Microbulbifer</taxon>
    </lineage>
</organism>
<dbReference type="PANTHER" id="PTHR34817:SF2">
    <property type="entry name" value="NUCLEOTIDYLTRANSFERASE"/>
    <property type="match status" value="1"/>
</dbReference>
<gene>
    <name evidence="1" type="ORF">MJO52_08900</name>
</gene>
<name>A0ABY4VG07_9GAMM</name>
<dbReference type="EMBL" id="CP092418">
    <property type="protein sequence ID" value="USD23238.1"/>
    <property type="molecule type" value="Genomic_DNA"/>
</dbReference>
<evidence type="ECO:0000313" key="1">
    <source>
        <dbReference type="EMBL" id="USD23238.1"/>
    </source>
</evidence>
<sequence>MELVVQEKLKALEAEKGIEILYACESGSRAWGFESPDSDWDVRFIYKRDLNHYLTLGTPRDVVEVPFDKTLGDELDLVGWDINKTLGLLRGSNPTLIEWLFSPKVYFKRQDVLDELRSLALKCWQPRALAHHYISMGFNHHLRFVQEKNNGIKEIKVKKLLYVMRSILNALYIKRFLSIPPVNFMQMCGELLVGDQEEWLLELIVNLIEQKKELNERSLVILDAQLDDWINAKLDRGVANSIEDRPKLDLQSFDKVFHWVLGVNLK</sequence>
<evidence type="ECO:0000313" key="2">
    <source>
        <dbReference type="Proteomes" id="UP001055658"/>
    </source>
</evidence>
<dbReference type="RefSeq" id="WP_252085584.1">
    <property type="nucleotide sequence ID" value="NZ_CP092418.1"/>
</dbReference>
<dbReference type="Proteomes" id="UP001055658">
    <property type="component" value="Chromosome"/>
</dbReference>
<proteinExistence type="predicted"/>
<dbReference type="InterPro" id="IPR018775">
    <property type="entry name" value="RlaP"/>
</dbReference>
<reference evidence="1" key="1">
    <citation type="submission" date="2022-02" db="EMBL/GenBank/DDBJ databases">
        <title>Coral-associated bacteria.</title>
        <authorList>
            <person name="Tang K."/>
            <person name="Wang X."/>
        </authorList>
    </citation>
    <scope>NUCLEOTIDE SEQUENCE</scope>
    <source>
        <strain evidence="1">SCSIO 43006</strain>
    </source>
</reference>
<dbReference type="Pfam" id="PF10127">
    <property type="entry name" value="RlaP"/>
    <property type="match status" value="1"/>
</dbReference>
<accession>A0ABY4VG07</accession>
<protein>
    <submittedName>
        <fullName evidence="1">Nucleotidyltransferase domain-containing protein</fullName>
    </submittedName>
</protein>